<protein>
    <recommendedName>
        <fullName evidence="6">SWIM-type domain-containing protein</fullName>
    </recommendedName>
</protein>
<organism evidence="7 8">
    <name type="scientific">Arachis hypogaea</name>
    <name type="common">Peanut</name>
    <dbReference type="NCBI Taxonomy" id="3818"/>
    <lineage>
        <taxon>Eukaryota</taxon>
        <taxon>Viridiplantae</taxon>
        <taxon>Streptophyta</taxon>
        <taxon>Embryophyta</taxon>
        <taxon>Tracheophyta</taxon>
        <taxon>Spermatophyta</taxon>
        <taxon>Magnoliopsida</taxon>
        <taxon>eudicotyledons</taxon>
        <taxon>Gunneridae</taxon>
        <taxon>Pentapetalae</taxon>
        <taxon>rosids</taxon>
        <taxon>fabids</taxon>
        <taxon>Fabales</taxon>
        <taxon>Fabaceae</taxon>
        <taxon>Papilionoideae</taxon>
        <taxon>50 kb inversion clade</taxon>
        <taxon>dalbergioids sensu lato</taxon>
        <taxon>Dalbergieae</taxon>
        <taxon>Pterocarpus clade</taxon>
        <taxon>Arachis</taxon>
    </lineage>
</organism>
<dbReference type="PANTHER" id="PTHR31973:SF197">
    <property type="entry name" value="SWIM-TYPE DOMAIN-CONTAINING PROTEIN"/>
    <property type="match status" value="1"/>
</dbReference>
<feature type="region of interest" description="Disordered" evidence="5">
    <location>
        <begin position="1"/>
        <end position="31"/>
    </location>
</feature>
<dbReference type="PROSITE" id="PS50966">
    <property type="entry name" value="ZF_SWIM"/>
    <property type="match status" value="1"/>
</dbReference>
<proteinExistence type="predicted"/>
<dbReference type="InterPro" id="IPR007527">
    <property type="entry name" value="Znf_SWIM"/>
</dbReference>
<evidence type="ECO:0000256" key="2">
    <source>
        <dbReference type="ARBA" id="ARBA00022771"/>
    </source>
</evidence>
<dbReference type="EMBL" id="SDMP01000015">
    <property type="protein sequence ID" value="RYR11250.1"/>
    <property type="molecule type" value="Genomic_DNA"/>
</dbReference>
<accession>A0A444ZAP2</accession>
<dbReference type="Proteomes" id="UP000289738">
    <property type="component" value="Chromosome B05"/>
</dbReference>
<evidence type="ECO:0000259" key="6">
    <source>
        <dbReference type="PROSITE" id="PS50966"/>
    </source>
</evidence>
<reference evidence="7 8" key="1">
    <citation type="submission" date="2019-01" db="EMBL/GenBank/DDBJ databases">
        <title>Sequencing of cultivated peanut Arachis hypogaea provides insights into genome evolution and oil improvement.</title>
        <authorList>
            <person name="Chen X."/>
        </authorList>
    </citation>
    <scope>NUCLEOTIDE SEQUENCE [LARGE SCALE GENOMIC DNA]</scope>
    <source>
        <strain evidence="8">cv. Fuhuasheng</strain>
        <tissue evidence="7">Leaves</tissue>
    </source>
</reference>
<dbReference type="GO" id="GO:0008270">
    <property type="term" value="F:zinc ion binding"/>
    <property type="evidence" value="ECO:0007669"/>
    <property type="project" value="UniProtKB-KW"/>
</dbReference>
<keyword evidence="2 4" id="KW-0863">Zinc-finger</keyword>
<comment type="caution">
    <text evidence="7">The sequence shown here is derived from an EMBL/GenBank/DDBJ whole genome shotgun (WGS) entry which is preliminary data.</text>
</comment>
<gene>
    <name evidence="7" type="ORF">Ahy_B05g079716</name>
</gene>
<evidence type="ECO:0000313" key="7">
    <source>
        <dbReference type="EMBL" id="RYR11250.1"/>
    </source>
</evidence>
<sequence length="238" mass="26719">MLSSFEDEHTIENSSYELGGDDISSGDDTVGKIDKDKARNFKLRHAPVEAFAKSKRKLSNDDDALVVDDEECEESKNWLSIWTGDDEYEKFKVHGYPTNMMVDLGKRLCTCQFWMLTGMPCVHACAALARVNRGPGDFYHKYCLQKGHIKRGCPKKRAVDVVTAVKTKFNAQGNAALGSTVDPNTVTPEAINVPLPFANQDAPQVKLLQILHLNLLMFKKLRSTFLNPTTQMHKSLKR</sequence>
<dbReference type="PANTHER" id="PTHR31973">
    <property type="entry name" value="POLYPROTEIN, PUTATIVE-RELATED"/>
    <property type="match status" value="1"/>
</dbReference>
<keyword evidence="3" id="KW-0862">Zinc</keyword>
<feature type="domain" description="SWIM-type" evidence="6">
    <location>
        <begin position="100"/>
        <end position="132"/>
    </location>
</feature>
<dbReference type="Pfam" id="PF04434">
    <property type="entry name" value="SWIM"/>
    <property type="match status" value="1"/>
</dbReference>
<evidence type="ECO:0000256" key="3">
    <source>
        <dbReference type="ARBA" id="ARBA00022833"/>
    </source>
</evidence>
<dbReference type="AlphaFoldDB" id="A0A444ZAP2"/>
<dbReference type="InterPro" id="IPR006564">
    <property type="entry name" value="Znf_PMZ"/>
</dbReference>
<name>A0A444ZAP2_ARAHY</name>
<keyword evidence="1" id="KW-0479">Metal-binding</keyword>
<feature type="compositionally biased region" description="Basic and acidic residues" evidence="5">
    <location>
        <begin position="1"/>
        <end position="11"/>
    </location>
</feature>
<dbReference type="SMART" id="SM00575">
    <property type="entry name" value="ZnF_PMZ"/>
    <property type="match status" value="1"/>
</dbReference>
<keyword evidence="8" id="KW-1185">Reference proteome</keyword>
<evidence type="ECO:0000313" key="8">
    <source>
        <dbReference type="Proteomes" id="UP000289738"/>
    </source>
</evidence>
<evidence type="ECO:0000256" key="4">
    <source>
        <dbReference type="PROSITE-ProRule" id="PRU00325"/>
    </source>
</evidence>
<evidence type="ECO:0000256" key="1">
    <source>
        <dbReference type="ARBA" id="ARBA00022723"/>
    </source>
</evidence>
<evidence type="ECO:0000256" key="5">
    <source>
        <dbReference type="SAM" id="MobiDB-lite"/>
    </source>
</evidence>